<name>A0A8M1KJQ2_CLUHA</name>
<evidence type="ECO:0000256" key="1">
    <source>
        <dbReference type="ARBA" id="ARBA00022723"/>
    </source>
</evidence>
<dbReference type="SMART" id="SM00692">
    <property type="entry name" value="DM3"/>
    <property type="match status" value="1"/>
</dbReference>
<gene>
    <name evidence="9" type="primary">LOC116221209</name>
</gene>
<proteinExistence type="predicted"/>
<dbReference type="InterPro" id="IPR006612">
    <property type="entry name" value="THAP_Znf"/>
</dbReference>
<dbReference type="KEGG" id="char:116221209"/>
<evidence type="ECO:0000256" key="2">
    <source>
        <dbReference type="ARBA" id="ARBA00022771"/>
    </source>
</evidence>
<keyword evidence="3" id="KW-0862">Zinc</keyword>
<feature type="domain" description="THAP-type" evidence="7">
    <location>
        <begin position="1"/>
        <end position="64"/>
    </location>
</feature>
<evidence type="ECO:0000313" key="8">
    <source>
        <dbReference type="Proteomes" id="UP000515152"/>
    </source>
</evidence>
<protein>
    <submittedName>
        <fullName evidence="9">THAP domain-containing protein 6-like</fullName>
    </submittedName>
</protein>
<dbReference type="RefSeq" id="XP_042564097.1">
    <property type="nucleotide sequence ID" value="XM_042708163.1"/>
</dbReference>
<dbReference type="PANTHER" id="PTHR47696:SF2">
    <property type="entry name" value="PROVISIONAL ORTHOLOG OF THAP DOMAIN CONTAINING 1"/>
    <property type="match status" value="1"/>
</dbReference>
<evidence type="ECO:0000259" key="7">
    <source>
        <dbReference type="PROSITE" id="PS50950"/>
    </source>
</evidence>
<keyword evidence="2 5" id="KW-0863">Zinc-finger</keyword>
<evidence type="ECO:0000256" key="3">
    <source>
        <dbReference type="ARBA" id="ARBA00022833"/>
    </source>
</evidence>
<feature type="coiled-coil region" evidence="6">
    <location>
        <begin position="96"/>
        <end position="123"/>
    </location>
</feature>
<keyword evidence="6" id="KW-0175">Coiled coil</keyword>
<sequence>MRGITFHKFPKEKELRRQWEFAVRREHFSASDYSVLCSEHFKLDDFDRTGQIARIRDGAKPTVFIFQRLGVSLGYKELREHPYAMPASPTGLKTRLSEALARVESLERDRRNTKVRERRAKKTVHGLLEDLRGKNLINEELKERLDFYSGKIKL</sequence>
<dbReference type="PROSITE" id="PS50950">
    <property type="entry name" value="ZF_THAP"/>
    <property type="match status" value="1"/>
</dbReference>
<evidence type="ECO:0000313" key="9">
    <source>
        <dbReference type="RefSeq" id="XP_042564097.1"/>
    </source>
</evidence>
<dbReference type="GeneID" id="116221209"/>
<keyword evidence="1" id="KW-0479">Metal-binding</keyword>
<dbReference type="SMART" id="SM00980">
    <property type="entry name" value="THAP"/>
    <property type="match status" value="1"/>
</dbReference>
<dbReference type="GO" id="GO:0003677">
    <property type="term" value="F:DNA binding"/>
    <property type="evidence" value="ECO:0007669"/>
    <property type="project" value="UniProtKB-UniRule"/>
</dbReference>
<dbReference type="AlphaFoldDB" id="A0A8M1KJQ2"/>
<organism evidence="8 9">
    <name type="scientific">Clupea harengus</name>
    <name type="common">Atlantic herring</name>
    <dbReference type="NCBI Taxonomy" id="7950"/>
    <lineage>
        <taxon>Eukaryota</taxon>
        <taxon>Metazoa</taxon>
        <taxon>Chordata</taxon>
        <taxon>Craniata</taxon>
        <taxon>Vertebrata</taxon>
        <taxon>Euteleostomi</taxon>
        <taxon>Actinopterygii</taxon>
        <taxon>Neopterygii</taxon>
        <taxon>Teleostei</taxon>
        <taxon>Clupei</taxon>
        <taxon>Clupeiformes</taxon>
        <taxon>Clupeoidei</taxon>
        <taxon>Clupeidae</taxon>
        <taxon>Clupea</taxon>
    </lineage>
</organism>
<evidence type="ECO:0000256" key="4">
    <source>
        <dbReference type="ARBA" id="ARBA00023125"/>
    </source>
</evidence>
<keyword evidence="4 5" id="KW-0238">DNA-binding</keyword>
<reference evidence="9" key="1">
    <citation type="submission" date="2025-08" db="UniProtKB">
        <authorList>
            <consortium name="RefSeq"/>
        </authorList>
    </citation>
    <scope>IDENTIFICATION</scope>
</reference>
<dbReference type="PANTHER" id="PTHR47696">
    <property type="entry name" value="THAP DOMAIN-CONTAINING PROTEIN 2"/>
    <property type="match status" value="1"/>
</dbReference>
<dbReference type="InterPro" id="IPR026521">
    <property type="entry name" value="THAP2"/>
</dbReference>
<dbReference type="GO" id="GO:0008270">
    <property type="term" value="F:zinc ion binding"/>
    <property type="evidence" value="ECO:0007669"/>
    <property type="project" value="UniProtKB-KW"/>
</dbReference>
<dbReference type="Pfam" id="PF05485">
    <property type="entry name" value="THAP"/>
    <property type="match status" value="1"/>
</dbReference>
<dbReference type="OrthoDB" id="7312725at2759"/>
<evidence type="ECO:0000256" key="6">
    <source>
        <dbReference type="SAM" id="Coils"/>
    </source>
</evidence>
<dbReference type="Proteomes" id="UP000515152">
    <property type="component" value="Chromosome 7"/>
</dbReference>
<keyword evidence="8" id="KW-1185">Reference proteome</keyword>
<accession>A0A8M1KJQ2</accession>
<evidence type="ECO:0000256" key="5">
    <source>
        <dbReference type="PROSITE-ProRule" id="PRU00309"/>
    </source>
</evidence>